<keyword evidence="1" id="KW-1133">Transmembrane helix</keyword>
<feature type="transmembrane region" description="Helical" evidence="1">
    <location>
        <begin position="50"/>
        <end position="73"/>
    </location>
</feature>
<dbReference type="AlphaFoldDB" id="A0A328WLJ3"/>
<comment type="caution">
    <text evidence="2">The sequence shown here is derived from an EMBL/GenBank/DDBJ whole genome shotgun (WGS) entry which is preliminary data.</text>
</comment>
<proteinExistence type="predicted"/>
<gene>
    <name evidence="2" type="ORF">B0I10_1116</name>
</gene>
<sequence length="190" mass="21443">MLRVTLGSVLVIITMLLVPSVEKALFFLPLIFALSVSLANTDKLKLNKALGIVLSVGQSYLVFLGLAIVIYFFDEWIQNISNGDSSEIEGVALITIGGYLAALLLFYFYSFLFKVIDFKFSFWAISLCHTLVVIVMFVFSKNEYLQFGVEKFPAYLISWCIFISLAYSISLNRELFYKSSKIITSESENV</sequence>
<evidence type="ECO:0000256" key="1">
    <source>
        <dbReference type="SAM" id="Phobius"/>
    </source>
</evidence>
<feature type="transmembrane region" description="Helical" evidence="1">
    <location>
        <begin position="120"/>
        <end position="140"/>
    </location>
</feature>
<evidence type="ECO:0000313" key="3">
    <source>
        <dbReference type="Proteomes" id="UP000249518"/>
    </source>
</evidence>
<dbReference type="Proteomes" id="UP000249518">
    <property type="component" value="Unassembled WGS sequence"/>
</dbReference>
<evidence type="ECO:0000313" key="2">
    <source>
        <dbReference type="EMBL" id="RAR47101.1"/>
    </source>
</evidence>
<keyword evidence="1" id="KW-0472">Membrane</keyword>
<feature type="transmembrane region" description="Helical" evidence="1">
    <location>
        <begin position="93"/>
        <end position="113"/>
    </location>
</feature>
<keyword evidence="1" id="KW-0812">Transmembrane</keyword>
<protein>
    <submittedName>
        <fullName evidence="2">Uncharacterized protein</fullName>
    </submittedName>
</protein>
<dbReference type="EMBL" id="QLSV01000011">
    <property type="protein sequence ID" value="RAR47101.1"/>
    <property type="molecule type" value="Genomic_DNA"/>
</dbReference>
<feature type="transmembrane region" description="Helical" evidence="1">
    <location>
        <begin position="6"/>
        <end position="38"/>
    </location>
</feature>
<name>A0A328WLJ3_9FLAO</name>
<accession>A0A328WLJ3</accession>
<keyword evidence="3" id="KW-1185">Reference proteome</keyword>
<dbReference type="OrthoDB" id="9828982at2"/>
<dbReference type="RefSeq" id="WP_112086597.1">
    <property type="nucleotide sequence ID" value="NZ_QLSV01000011.1"/>
</dbReference>
<reference evidence="2 3" key="1">
    <citation type="submission" date="2018-06" db="EMBL/GenBank/DDBJ databases">
        <title>Genomic Encyclopedia of Type Strains, Phase III (KMG-III): the genomes of soil and plant-associated and newly described type strains.</title>
        <authorList>
            <person name="Whitman W."/>
        </authorList>
    </citation>
    <scope>NUCLEOTIDE SEQUENCE [LARGE SCALE GENOMIC DNA]</scope>
    <source>
        <strain evidence="2 3">CGMCC 1.12504</strain>
    </source>
</reference>
<feature type="transmembrane region" description="Helical" evidence="1">
    <location>
        <begin position="152"/>
        <end position="171"/>
    </location>
</feature>
<organism evidence="2 3">
    <name type="scientific">Flavobacterium lacus</name>
    <dbReference type="NCBI Taxonomy" id="1353778"/>
    <lineage>
        <taxon>Bacteria</taxon>
        <taxon>Pseudomonadati</taxon>
        <taxon>Bacteroidota</taxon>
        <taxon>Flavobacteriia</taxon>
        <taxon>Flavobacteriales</taxon>
        <taxon>Flavobacteriaceae</taxon>
        <taxon>Flavobacterium</taxon>
    </lineage>
</organism>